<name>A0A8S9JGN6_BRACR</name>
<gene>
    <name evidence="1" type="ORF">F2Q68_00001886</name>
</gene>
<protein>
    <submittedName>
        <fullName evidence="1">Uncharacterized protein</fullName>
    </submittedName>
</protein>
<dbReference type="EMBL" id="QGKW02001660">
    <property type="protein sequence ID" value="KAF2580602.1"/>
    <property type="molecule type" value="Genomic_DNA"/>
</dbReference>
<reference evidence="1" key="1">
    <citation type="submission" date="2019-12" db="EMBL/GenBank/DDBJ databases">
        <title>Genome sequencing and annotation of Brassica cretica.</title>
        <authorList>
            <person name="Studholme D.J."/>
            <person name="Sarris P.F."/>
        </authorList>
    </citation>
    <scope>NUCLEOTIDE SEQUENCE</scope>
    <source>
        <strain evidence="1">PFS-001/15</strain>
        <tissue evidence="1">Leaf</tissue>
    </source>
</reference>
<comment type="caution">
    <text evidence="1">The sequence shown here is derived from an EMBL/GenBank/DDBJ whole genome shotgun (WGS) entry which is preliminary data.</text>
</comment>
<organism evidence="1 2">
    <name type="scientific">Brassica cretica</name>
    <name type="common">Mustard</name>
    <dbReference type="NCBI Taxonomy" id="69181"/>
    <lineage>
        <taxon>Eukaryota</taxon>
        <taxon>Viridiplantae</taxon>
        <taxon>Streptophyta</taxon>
        <taxon>Embryophyta</taxon>
        <taxon>Tracheophyta</taxon>
        <taxon>Spermatophyta</taxon>
        <taxon>Magnoliopsida</taxon>
        <taxon>eudicotyledons</taxon>
        <taxon>Gunneridae</taxon>
        <taxon>Pentapetalae</taxon>
        <taxon>rosids</taxon>
        <taxon>malvids</taxon>
        <taxon>Brassicales</taxon>
        <taxon>Brassicaceae</taxon>
        <taxon>Brassiceae</taxon>
        <taxon>Brassica</taxon>
    </lineage>
</organism>
<evidence type="ECO:0000313" key="1">
    <source>
        <dbReference type="EMBL" id="KAF2580602.1"/>
    </source>
</evidence>
<proteinExistence type="predicted"/>
<evidence type="ECO:0000313" key="2">
    <source>
        <dbReference type="Proteomes" id="UP000712281"/>
    </source>
</evidence>
<sequence>MVVKCKKPVRRSKRYFQGRHVIASVQEAKINDGLECVLSVLRDQEMSLFLPKSFPLMFVPVAERNKRAQETGKLAKELERSSRLSSEATIFFNLSSSRPTRAIANASIQG</sequence>
<dbReference type="Proteomes" id="UP000712281">
    <property type="component" value="Unassembled WGS sequence"/>
</dbReference>
<dbReference type="AlphaFoldDB" id="A0A8S9JGN6"/>
<accession>A0A8S9JGN6</accession>